<accession>A0A7W8LA07</accession>
<name>A0A7W8LA07_9BURK</name>
<evidence type="ECO:0000256" key="1">
    <source>
        <dbReference type="SAM" id="MobiDB-lite"/>
    </source>
</evidence>
<comment type="caution">
    <text evidence="2">The sequence shown here is derived from an EMBL/GenBank/DDBJ whole genome shotgun (WGS) entry which is preliminary data.</text>
</comment>
<evidence type="ECO:0000313" key="3">
    <source>
        <dbReference type="Proteomes" id="UP000592820"/>
    </source>
</evidence>
<sequence length="95" mass="10325">MNHAAEKRFGLTVGNESGHYIFTQLPQRLFAGHRAMPPIATHGAVPRTRGPHGGGIMRTFSTRGPSLRAAACMTRRGAIAQKSTQLMRMDACRHG</sequence>
<reference evidence="2 3" key="1">
    <citation type="submission" date="2020-08" db="EMBL/GenBank/DDBJ databases">
        <title>Genomic Encyclopedia of Type Strains, Phase IV (KMG-V): Genome sequencing to study the core and pangenomes of soil and plant-associated prokaryotes.</title>
        <authorList>
            <person name="Whitman W."/>
        </authorList>
    </citation>
    <scope>NUCLEOTIDE SEQUENCE [LARGE SCALE GENOMIC DNA]</scope>
    <source>
        <strain evidence="2 3">JPY162</strain>
    </source>
</reference>
<dbReference type="EMBL" id="JACHDE010000010">
    <property type="protein sequence ID" value="MBB5402850.1"/>
    <property type="molecule type" value="Genomic_DNA"/>
</dbReference>
<dbReference type="Proteomes" id="UP000592820">
    <property type="component" value="Unassembled WGS sequence"/>
</dbReference>
<protein>
    <submittedName>
        <fullName evidence="2">Uncharacterized protein</fullName>
    </submittedName>
</protein>
<dbReference type="AlphaFoldDB" id="A0A7W8LA07"/>
<evidence type="ECO:0000313" key="2">
    <source>
        <dbReference type="EMBL" id="MBB5402850.1"/>
    </source>
</evidence>
<feature type="region of interest" description="Disordered" evidence="1">
    <location>
        <begin position="42"/>
        <end position="61"/>
    </location>
</feature>
<proteinExistence type="predicted"/>
<gene>
    <name evidence="2" type="ORF">HDG41_004936</name>
</gene>
<organism evidence="2 3">
    <name type="scientific">Paraburkholderia youngii</name>
    <dbReference type="NCBI Taxonomy" id="2782701"/>
    <lineage>
        <taxon>Bacteria</taxon>
        <taxon>Pseudomonadati</taxon>
        <taxon>Pseudomonadota</taxon>
        <taxon>Betaproteobacteria</taxon>
        <taxon>Burkholderiales</taxon>
        <taxon>Burkholderiaceae</taxon>
        <taxon>Paraburkholderia</taxon>
    </lineage>
</organism>